<evidence type="ECO:0000313" key="1">
    <source>
        <dbReference type="EMBL" id="KAJ2985365.1"/>
    </source>
</evidence>
<dbReference type="EMBL" id="JAPDGR010001116">
    <property type="protein sequence ID" value="KAJ2985365.1"/>
    <property type="molecule type" value="Genomic_DNA"/>
</dbReference>
<evidence type="ECO:0000313" key="2">
    <source>
        <dbReference type="Proteomes" id="UP001143856"/>
    </source>
</evidence>
<reference evidence="1" key="1">
    <citation type="submission" date="2022-10" db="EMBL/GenBank/DDBJ databases">
        <title>Genome Sequence of Xylaria curta.</title>
        <authorList>
            <person name="Buettner E."/>
        </authorList>
    </citation>
    <scope>NUCLEOTIDE SEQUENCE</scope>
    <source>
        <strain evidence="1">Babe10</strain>
    </source>
</reference>
<proteinExistence type="predicted"/>
<accession>A0ACC1P1G4</accession>
<protein>
    <submittedName>
        <fullName evidence="1">Uncharacterized protein</fullName>
    </submittedName>
</protein>
<sequence length="1100" mass="122814">MDSSLAEASIAEMTRSCFEEARQSIQRLEGKDKTHMQTRLADLRLWADSVGATAQAKASLDWRFQHRPDDIYLIRGLLFMLRGLFRKCSIATDNKIDVTDIISNINSTVDSLAIVGVQIRRSGHQSRLRKVDSSFDKNREKYLKFRAHLACVITSKPTEDGRPAREGEEIHSVEYFANLKLTPVQERLVEANLRRRHQFTEAQRHSRGLKDASMKSFQPIIPMLGITETRPSHTDEGVSSTSARNIPATAQDKQILPTRYRQNAPMTTVTSASGLDSKWGGLRASHQPGSTVTHITSITATARYPKAHASLEQKLIKCPCCCQAIPASEGEGSQWRKHLAKDINPYTCMLENCPTPYNLFATHNEWKDHFMDDHPSQWHCPCCEGDAAVFESLSRIINHIMSRHPDAISDSLEDLLSDAEFKVMGITKCPLCDSEGPPDSPDLVEHVLQHVHDFSLRSLPWPMDPSFGPSKPAATFDTDYAAGRYKDDEGNEYPLSIAEWAESMAPKQQDTGEISVFDSEGNELFLDLTKYPATMTPDGISLLQLCNLDRNPPKISEVESTTTQTNMNYFSGNVYFKEESSDSWSSAQSRQPSRQTQNTGVLYKWACTLCYLESGQGVNNYFRHLEDTHHAEIETAKQELGIDIEEWKTSMLDMAYTNGRDAIPTAHSRHVSSAPSPPPEGRHSYASSVNEEGYTPLSLAAEKGEVKHVQQLLDRGLSPNTVDRDGHAPLTAEAGAREARVTSTGMIMHMQRATNITAEWLGASSGEKGSLGEIICYVTCQLRTISNPNRERRGRKNPRLKELKARYDPKGILYGVNSVGSEGWELDKAGRLWARQQGVVQLLLDKDVQVNVKDNKNQTPLFASISRDSAEITELLINRGAEVNVKDDYGRTPLFIAARYSAETAELLLDRGAEIDPKDSDNRTPLFIAARYNAQATKLLLDRGAEINAEDNEGQTPLFDVGHNIETAKLLVDKGAYINIRDRLGQTPLWLASRNKKTDIVELLLDQCAEVNISNNEDTTPLFATLLDWYEFSKEKNIKILNLLLAAGAKPDIPDDDGRTPLEWAIEHEQEEAVKILQGHTSRTPGVVTDFSRRSGVLII</sequence>
<dbReference type="Proteomes" id="UP001143856">
    <property type="component" value="Unassembled WGS sequence"/>
</dbReference>
<keyword evidence="2" id="KW-1185">Reference proteome</keyword>
<name>A0ACC1P1G4_9PEZI</name>
<organism evidence="1 2">
    <name type="scientific">Xylaria curta</name>
    <dbReference type="NCBI Taxonomy" id="42375"/>
    <lineage>
        <taxon>Eukaryota</taxon>
        <taxon>Fungi</taxon>
        <taxon>Dikarya</taxon>
        <taxon>Ascomycota</taxon>
        <taxon>Pezizomycotina</taxon>
        <taxon>Sordariomycetes</taxon>
        <taxon>Xylariomycetidae</taxon>
        <taxon>Xylariales</taxon>
        <taxon>Xylariaceae</taxon>
        <taxon>Xylaria</taxon>
    </lineage>
</organism>
<gene>
    <name evidence="1" type="ORF">NUW58_g5572</name>
</gene>
<comment type="caution">
    <text evidence="1">The sequence shown here is derived from an EMBL/GenBank/DDBJ whole genome shotgun (WGS) entry which is preliminary data.</text>
</comment>